<dbReference type="Pfam" id="PF08327">
    <property type="entry name" value="AHSA1"/>
    <property type="match status" value="1"/>
</dbReference>
<evidence type="ECO:0000256" key="1">
    <source>
        <dbReference type="ARBA" id="ARBA00006817"/>
    </source>
</evidence>
<proteinExistence type="inferred from homology"/>
<feature type="domain" description="Activator of Hsp90 ATPase homologue 1/2-like C-terminal" evidence="2">
    <location>
        <begin position="21"/>
        <end position="150"/>
    </location>
</feature>
<dbReference type="InterPro" id="IPR013538">
    <property type="entry name" value="ASHA1/2-like_C"/>
</dbReference>
<comment type="similarity">
    <text evidence="1">Belongs to the AHA1 family.</text>
</comment>
<protein>
    <submittedName>
        <fullName evidence="3">ATPase</fullName>
    </submittedName>
</protein>
<dbReference type="CDD" id="cd07814">
    <property type="entry name" value="SRPBCC_CalC_Aha1-like"/>
    <property type="match status" value="1"/>
</dbReference>
<dbReference type="KEGG" id="tso:IZ6_14240"/>
<dbReference type="InterPro" id="IPR023393">
    <property type="entry name" value="START-like_dom_sf"/>
</dbReference>
<evidence type="ECO:0000313" key="3">
    <source>
        <dbReference type="EMBL" id="BCJ90689.1"/>
    </source>
</evidence>
<dbReference type="Proteomes" id="UP000515317">
    <property type="component" value="Chromosome"/>
</dbReference>
<gene>
    <name evidence="3" type="ORF">IZ6_14240</name>
</gene>
<dbReference type="EMBL" id="AP023361">
    <property type="protein sequence ID" value="BCJ90689.1"/>
    <property type="molecule type" value="Genomic_DNA"/>
</dbReference>
<evidence type="ECO:0000259" key="2">
    <source>
        <dbReference type="Pfam" id="PF08327"/>
    </source>
</evidence>
<dbReference type="Gene3D" id="3.30.530.20">
    <property type="match status" value="1"/>
</dbReference>
<accession>A0A6S6QP06</accession>
<sequence length="155" mass="17547">MPASDASVDDKVLVITRIFEAPRDLVWNAWADPKQALQWAGPREYPAVSVEGDFRVGGKYRTVLKSVETGELLAHSGVYRDIVKHKLISFTFIWDEDRGLGDMLVTLTFEDAGKGRTKFTLRQEPFATVMERDGHNGGWNSAFDRLEEHLQKLPI</sequence>
<dbReference type="SUPFAM" id="SSF55961">
    <property type="entry name" value="Bet v1-like"/>
    <property type="match status" value="1"/>
</dbReference>
<dbReference type="RefSeq" id="WP_222877305.1">
    <property type="nucleotide sequence ID" value="NZ_AP023361.1"/>
</dbReference>
<dbReference type="AlphaFoldDB" id="A0A6S6QP06"/>
<evidence type="ECO:0000313" key="4">
    <source>
        <dbReference type="Proteomes" id="UP000515317"/>
    </source>
</evidence>
<keyword evidence="4" id="KW-1185">Reference proteome</keyword>
<organism evidence="3 4">
    <name type="scientific">Terrihabitans soli</name>
    <dbReference type="NCBI Taxonomy" id="708113"/>
    <lineage>
        <taxon>Bacteria</taxon>
        <taxon>Pseudomonadati</taxon>
        <taxon>Pseudomonadota</taxon>
        <taxon>Alphaproteobacteria</taxon>
        <taxon>Hyphomicrobiales</taxon>
        <taxon>Terrihabitans</taxon>
    </lineage>
</organism>
<reference evidence="3 4" key="1">
    <citation type="submission" date="2020-08" db="EMBL/GenBank/DDBJ databases">
        <title>Genome sequence of Rhizobiales bacterium strain IZ6.</title>
        <authorList>
            <person name="Nakai R."/>
            <person name="Naganuma T."/>
        </authorList>
    </citation>
    <scope>NUCLEOTIDE SEQUENCE [LARGE SCALE GENOMIC DNA]</scope>
    <source>
        <strain evidence="3 4">IZ6</strain>
    </source>
</reference>
<name>A0A6S6QP06_9HYPH</name>